<gene>
    <name evidence="2" type="ORF">JD844_002458</name>
</gene>
<organism evidence="2 3">
    <name type="scientific">Phrynosoma platyrhinos</name>
    <name type="common">Desert horned lizard</name>
    <dbReference type="NCBI Taxonomy" id="52577"/>
    <lineage>
        <taxon>Eukaryota</taxon>
        <taxon>Metazoa</taxon>
        <taxon>Chordata</taxon>
        <taxon>Craniata</taxon>
        <taxon>Vertebrata</taxon>
        <taxon>Euteleostomi</taxon>
        <taxon>Lepidosauria</taxon>
        <taxon>Squamata</taxon>
        <taxon>Bifurcata</taxon>
        <taxon>Unidentata</taxon>
        <taxon>Episquamata</taxon>
        <taxon>Toxicofera</taxon>
        <taxon>Iguania</taxon>
        <taxon>Phrynosomatidae</taxon>
        <taxon>Phrynosomatinae</taxon>
        <taxon>Phrynosoma</taxon>
    </lineage>
</organism>
<comment type="caution">
    <text evidence="2">The sequence shown here is derived from an EMBL/GenBank/DDBJ whole genome shotgun (WGS) entry which is preliminary data.</text>
</comment>
<accession>A0ABQ7TBG4</accession>
<evidence type="ECO:0000256" key="1">
    <source>
        <dbReference type="SAM" id="MobiDB-lite"/>
    </source>
</evidence>
<reference evidence="2 3" key="1">
    <citation type="journal article" date="2022" name="Gigascience">
        <title>A chromosome-level genome assembly and annotation of the desert horned lizard, Phrynosoma platyrhinos, provides insight into chromosomal rearrangements among reptiles.</title>
        <authorList>
            <person name="Koochekian N."/>
            <person name="Ascanio A."/>
            <person name="Farleigh K."/>
            <person name="Card D.C."/>
            <person name="Schield D.R."/>
            <person name="Castoe T.A."/>
            <person name="Jezkova T."/>
        </authorList>
    </citation>
    <scope>NUCLEOTIDE SEQUENCE [LARGE SCALE GENOMIC DNA]</scope>
    <source>
        <strain evidence="2">NK-2021</strain>
    </source>
</reference>
<dbReference type="Proteomes" id="UP000826234">
    <property type="component" value="Unassembled WGS sequence"/>
</dbReference>
<proteinExistence type="predicted"/>
<evidence type="ECO:0000313" key="3">
    <source>
        <dbReference type="Proteomes" id="UP000826234"/>
    </source>
</evidence>
<keyword evidence="3" id="KW-1185">Reference proteome</keyword>
<protein>
    <submittedName>
        <fullName evidence="2">Uncharacterized protein</fullName>
    </submittedName>
</protein>
<evidence type="ECO:0000313" key="2">
    <source>
        <dbReference type="EMBL" id="KAH0627075.1"/>
    </source>
</evidence>
<dbReference type="EMBL" id="JAIPUX010000521">
    <property type="protein sequence ID" value="KAH0627075.1"/>
    <property type="molecule type" value="Genomic_DNA"/>
</dbReference>
<name>A0ABQ7TBG4_PHRPL</name>
<sequence>MADKHELDPYEIQRQDVGLQGENVLKYIQGCFETCAKDFTVYSPTVSCSSSSSFEKDQDGGPFQSEEKEQLEPQMHMQNAFNTITYLPASNQEDICPGG</sequence>
<feature type="region of interest" description="Disordered" evidence="1">
    <location>
        <begin position="48"/>
        <end position="71"/>
    </location>
</feature>
<feature type="compositionally biased region" description="Basic and acidic residues" evidence="1">
    <location>
        <begin position="54"/>
        <end position="71"/>
    </location>
</feature>